<proteinExistence type="predicted"/>
<protein>
    <submittedName>
        <fullName evidence="2">Cell envelope biogenesis protein OmpA</fullName>
    </submittedName>
</protein>
<comment type="caution">
    <text evidence="2">The sequence shown here is derived from an EMBL/GenBank/DDBJ whole genome shotgun (WGS) entry which is preliminary data.</text>
</comment>
<accession>A0A3R8XSG8</accession>
<gene>
    <name evidence="2" type="ORF">M0K77_003899</name>
    <name evidence="1" type="ORF">M0K77_RS19495</name>
</gene>
<evidence type="ECO:0000313" key="2">
    <source>
        <dbReference type="EMBL" id="EMR4591536.1"/>
    </source>
</evidence>
<dbReference type="OrthoDB" id="5360144at2"/>
<reference evidence="2" key="1">
    <citation type="submission" date="2024-02" db="EMBL/GenBank/DDBJ databases">
        <authorList>
            <consortium name="Clinical and Environmental Microbiology Branch: Whole genome sequencing antimicrobial resistance pathogens in the healthcare setting"/>
        </authorList>
    </citation>
    <scope>NUCLEOTIDE SEQUENCE</scope>
    <source>
        <strain evidence="2">2020QW-00022</strain>
    </source>
</reference>
<dbReference type="EMBL" id="ABEXCJ040000009">
    <property type="protein sequence ID" value="ELR5219349.1"/>
    <property type="molecule type" value="Genomic_DNA"/>
</dbReference>
<sequence>MRKIYGFAIMLCVIALSGCMRNDGLHGYNKESWNNKNTLKEYNLVNDNKALVLFYRIDNQVKGKTINIFVNNEYLTSLESNSVKGIELCAGRNNLTAYKTDVRERYNTKLNASDFFELEAGKKHLFLIVEVDGKTKLRAMDEKELNDIKGNISVQSHTLSRVDMLEDCQ</sequence>
<evidence type="ECO:0000313" key="1">
    <source>
        <dbReference type="EMBL" id="ELR5219349.1"/>
    </source>
</evidence>
<dbReference type="EMBL" id="ABEXCJ050000009">
    <property type="protein sequence ID" value="EMR4591536.1"/>
    <property type="molecule type" value="Genomic_DNA"/>
</dbReference>
<name>A0A3R8XSG8_PRORE</name>
<organism evidence="2">
    <name type="scientific">Providencia rettgeri</name>
    <dbReference type="NCBI Taxonomy" id="587"/>
    <lineage>
        <taxon>Bacteria</taxon>
        <taxon>Pseudomonadati</taxon>
        <taxon>Pseudomonadota</taxon>
        <taxon>Gammaproteobacteria</taxon>
        <taxon>Enterobacterales</taxon>
        <taxon>Morganellaceae</taxon>
        <taxon>Providencia</taxon>
    </lineage>
</organism>
<dbReference type="PROSITE" id="PS51257">
    <property type="entry name" value="PROKAR_LIPOPROTEIN"/>
    <property type="match status" value="1"/>
</dbReference>
<dbReference type="AlphaFoldDB" id="A0A3R8XSG8"/>